<dbReference type="InParanoid" id="A0A1X7SGS0"/>
<feature type="compositionally biased region" description="Basic and acidic residues" evidence="1">
    <location>
        <begin position="1"/>
        <end position="28"/>
    </location>
</feature>
<accession>A0A1X7SGS0</accession>
<reference evidence="2" key="1">
    <citation type="submission" date="2017-05" db="UniProtKB">
        <authorList>
            <consortium name="EnsemblMetazoa"/>
        </authorList>
    </citation>
    <scope>IDENTIFICATION</scope>
</reference>
<dbReference type="OrthoDB" id="192887at2759"/>
<protein>
    <submittedName>
        <fullName evidence="2">Uncharacterized protein</fullName>
    </submittedName>
</protein>
<proteinExistence type="predicted"/>
<dbReference type="STRING" id="400682.A0A1X7SGS0"/>
<organism evidence="2">
    <name type="scientific">Amphimedon queenslandica</name>
    <name type="common">Sponge</name>
    <dbReference type="NCBI Taxonomy" id="400682"/>
    <lineage>
        <taxon>Eukaryota</taxon>
        <taxon>Metazoa</taxon>
        <taxon>Porifera</taxon>
        <taxon>Demospongiae</taxon>
        <taxon>Heteroscleromorpha</taxon>
        <taxon>Haplosclerida</taxon>
        <taxon>Niphatidae</taxon>
        <taxon>Amphimedon</taxon>
    </lineage>
</organism>
<dbReference type="eggNOG" id="KOG0660">
    <property type="taxonomic scope" value="Eukaryota"/>
</dbReference>
<dbReference type="EnsemblMetazoa" id="Aqu2.1.01286_001">
    <property type="protein sequence ID" value="Aqu2.1.01286_001"/>
    <property type="gene ID" value="Aqu2.1.01286"/>
</dbReference>
<name>A0A1X7SGS0_AMPQE</name>
<dbReference type="Gene3D" id="1.10.510.10">
    <property type="entry name" value="Transferase(Phosphotransferase) domain 1"/>
    <property type="match status" value="1"/>
</dbReference>
<feature type="region of interest" description="Disordered" evidence="1">
    <location>
        <begin position="1"/>
        <end position="43"/>
    </location>
</feature>
<dbReference type="AlphaFoldDB" id="A0A1X7SGS0"/>
<evidence type="ECO:0000256" key="1">
    <source>
        <dbReference type="SAM" id="MobiDB-lite"/>
    </source>
</evidence>
<evidence type="ECO:0000313" key="2">
    <source>
        <dbReference type="EnsemblMetazoa" id="Aqu2.1.01286_001"/>
    </source>
</evidence>
<sequence>MKGGREREGEREKERERKKGGGEREKERGRKKGGKPLYPGSSTINQLDRIMSTLPPPSRQDVESIKSPYAKAILDQIIH</sequence>